<gene>
    <name evidence="9" type="ORF">A2665_01500</name>
</gene>
<evidence type="ECO:0000259" key="8">
    <source>
        <dbReference type="Pfam" id="PF20803"/>
    </source>
</evidence>
<evidence type="ECO:0000256" key="4">
    <source>
        <dbReference type="ARBA" id="ARBA00022801"/>
    </source>
</evidence>
<evidence type="ECO:0000256" key="5">
    <source>
        <dbReference type="ARBA" id="ARBA00022842"/>
    </source>
</evidence>
<dbReference type="AlphaFoldDB" id="A0A1G2T537"/>
<organism evidence="9 10">
    <name type="scientific">Candidatus Zambryskibacteria bacterium RIFCSPHIGHO2_01_FULL_46_30</name>
    <dbReference type="NCBI Taxonomy" id="1802739"/>
    <lineage>
        <taxon>Bacteria</taxon>
        <taxon>Candidatus Zambryskiibacteriota</taxon>
    </lineage>
</organism>
<dbReference type="GO" id="GO:0004521">
    <property type="term" value="F:RNA endonuclease activity"/>
    <property type="evidence" value="ECO:0007669"/>
    <property type="project" value="InterPro"/>
</dbReference>
<name>A0A1G2T537_9BACT</name>
<evidence type="ECO:0000256" key="7">
    <source>
        <dbReference type="SAM" id="Phobius"/>
    </source>
</evidence>
<keyword evidence="7" id="KW-1133">Transmembrane helix</keyword>
<accession>A0A1G2T537</accession>
<evidence type="ECO:0000256" key="2">
    <source>
        <dbReference type="ARBA" id="ARBA00022723"/>
    </source>
</evidence>
<dbReference type="NCBIfam" id="TIGR01573">
    <property type="entry name" value="cas2"/>
    <property type="match status" value="1"/>
</dbReference>
<dbReference type="EMBL" id="MHVI01000008">
    <property type="protein sequence ID" value="OHA92406.1"/>
    <property type="molecule type" value="Genomic_DNA"/>
</dbReference>
<evidence type="ECO:0000256" key="3">
    <source>
        <dbReference type="ARBA" id="ARBA00022759"/>
    </source>
</evidence>
<evidence type="ECO:0000256" key="1">
    <source>
        <dbReference type="ARBA" id="ARBA00022722"/>
    </source>
</evidence>
<dbReference type="GO" id="GO:0043571">
    <property type="term" value="P:maintenance of CRISPR repeat elements"/>
    <property type="evidence" value="ECO:0007669"/>
    <property type="project" value="InterPro"/>
</dbReference>
<keyword evidence="2" id="KW-0479">Metal-binding</keyword>
<dbReference type="PANTHER" id="PTHR30319:SF1">
    <property type="entry name" value="TRANSCRIPTIONAL REPRESSOR PAAX"/>
    <property type="match status" value="1"/>
</dbReference>
<reference evidence="9 10" key="1">
    <citation type="journal article" date="2016" name="Nat. Commun.">
        <title>Thousands of microbial genomes shed light on interconnected biogeochemical processes in an aquifer system.</title>
        <authorList>
            <person name="Anantharaman K."/>
            <person name="Brown C.T."/>
            <person name="Hug L.A."/>
            <person name="Sharon I."/>
            <person name="Castelle C.J."/>
            <person name="Probst A.J."/>
            <person name="Thomas B.C."/>
            <person name="Singh A."/>
            <person name="Wilkins M.J."/>
            <person name="Karaoz U."/>
            <person name="Brodie E.L."/>
            <person name="Williams K.H."/>
            <person name="Hubbard S.S."/>
            <person name="Banfield J.F."/>
        </authorList>
    </citation>
    <scope>NUCLEOTIDE SEQUENCE [LARGE SCALE GENOMIC DNA]</scope>
</reference>
<dbReference type="Gene3D" id="3.30.70.2650">
    <property type="match status" value="1"/>
</dbReference>
<dbReference type="PANTHER" id="PTHR30319">
    <property type="entry name" value="PHENYLACETIC ACID REGULATOR-RELATED TRANSCRIPTIONAL REPRESSOR"/>
    <property type="match status" value="1"/>
</dbReference>
<keyword evidence="5" id="KW-0460">Magnesium</keyword>
<sequence>MGRLEERNRKENLQKLILNSVATIGVLSIGLIAPNVMGAMSKMGILPKLRQREYISSSAIKLVKRGLLKFENGSYRLTVEGEKVLRRWQLSNHELKESRKWDGKWRMIIFDIPEKKRGIRKQVATLFNQAGFYRLQDSVWIYPYDCEDVIGLLKTDFGVGKEILYVIANEIENGRHLRHEFGLNS</sequence>
<evidence type="ECO:0000313" key="9">
    <source>
        <dbReference type="EMBL" id="OHA92406.1"/>
    </source>
</evidence>
<dbReference type="InterPro" id="IPR021127">
    <property type="entry name" value="CRISPR_associated_Cas2"/>
</dbReference>
<dbReference type="Proteomes" id="UP000177746">
    <property type="component" value="Unassembled WGS sequence"/>
</dbReference>
<evidence type="ECO:0000313" key="10">
    <source>
        <dbReference type="Proteomes" id="UP000177746"/>
    </source>
</evidence>
<keyword evidence="1" id="KW-0540">Nuclease</keyword>
<protein>
    <submittedName>
        <fullName evidence="9">CRISPR-associated endonuclease Cas2</fullName>
    </submittedName>
</protein>
<keyword evidence="7" id="KW-0812">Transmembrane</keyword>
<keyword evidence="6" id="KW-0051">Antiviral defense</keyword>
<feature type="domain" description="Transcriptional repressor PaaX-like central Cas2-like" evidence="8">
    <location>
        <begin position="99"/>
        <end position="172"/>
    </location>
</feature>
<dbReference type="Pfam" id="PF20803">
    <property type="entry name" value="PaaX_M"/>
    <property type="match status" value="1"/>
</dbReference>
<comment type="caution">
    <text evidence="9">The sequence shown here is derived from an EMBL/GenBank/DDBJ whole genome shotgun (WGS) entry which is preliminary data.</text>
</comment>
<dbReference type="InterPro" id="IPR048846">
    <property type="entry name" value="PaaX-like_central"/>
</dbReference>
<proteinExistence type="predicted"/>
<evidence type="ECO:0000256" key="6">
    <source>
        <dbReference type="ARBA" id="ARBA00023118"/>
    </source>
</evidence>
<feature type="transmembrane region" description="Helical" evidence="7">
    <location>
        <begin position="16"/>
        <end position="40"/>
    </location>
</feature>
<keyword evidence="7" id="KW-0472">Membrane</keyword>
<dbReference type="GO" id="GO:0006351">
    <property type="term" value="P:DNA-templated transcription"/>
    <property type="evidence" value="ECO:0007669"/>
    <property type="project" value="TreeGrafter"/>
</dbReference>
<keyword evidence="3 9" id="KW-0255">Endonuclease</keyword>
<keyword evidence="4" id="KW-0378">Hydrolase</keyword>